<dbReference type="InterPro" id="IPR019831">
    <property type="entry name" value="Mn/Fe_SOD_N"/>
</dbReference>
<proteinExistence type="inferred from homology"/>
<sequence length="241" mass="27813">MRCALSSDQKSIFDGLFGGFAKMNTLKRVNPSRLVLQIRSKHTLPELPYDYSALEPTICREIMELHHQKHHAGYVEAFNSAEEQLREALVNCNPNKVIQLGKILRFNGGGHINHSLFWENLSPHCTAPSKALESGLKQNFYSKEDFKQLMRDTALSVQGSGWIWLGWHKPSKTMKIAACCNQDPLEATTGLLPLLGIDLWEHAYYIQYKNDRAKYFDALWEIIDWKMVSKRYEKLRCLIEK</sequence>
<protein>
    <recommendedName>
        <fullName evidence="3 8">Superoxide dismutase</fullName>
        <ecNumber evidence="3 8">1.15.1.1</ecNumber>
    </recommendedName>
</protein>
<comment type="similarity">
    <text evidence="2 8">Belongs to the iron/manganese superoxide dismutase family.</text>
</comment>
<keyword evidence="4 8" id="KW-0479">Metal-binding</keyword>
<evidence type="ECO:0000259" key="10">
    <source>
        <dbReference type="Pfam" id="PF02777"/>
    </source>
</evidence>
<evidence type="ECO:0000256" key="2">
    <source>
        <dbReference type="ARBA" id="ARBA00008714"/>
    </source>
</evidence>
<comment type="function">
    <text evidence="8">Destroys radicals which are normally produced within the cells and which are toxic to biological systems.</text>
</comment>
<dbReference type="Gene3D" id="1.10.287.990">
    <property type="entry name" value="Fe,Mn superoxide dismutase (SOD) domain"/>
    <property type="match status" value="1"/>
</dbReference>
<dbReference type="GeneID" id="109397980"/>
<evidence type="ECO:0000256" key="7">
    <source>
        <dbReference type="ARBA" id="ARBA00049204"/>
    </source>
</evidence>
<keyword evidence="5 8" id="KW-0560">Oxidoreductase</keyword>
<dbReference type="PIRSF" id="PIRSF000349">
    <property type="entry name" value="SODismutase"/>
    <property type="match status" value="1"/>
</dbReference>
<dbReference type="Proteomes" id="UP000069940">
    <property type="component" value="Unassembled WGS sequence"/>
</dbReference>
<evidence type="ECO:0000313" key="12">
    <source>
        <dbReference type="Proteomes" id="UP000069940"/>
    </source>
</evidence>
<evidence type="ECO:0000256" key="8">
    <source>
        <dbReference type="RuleBase" id="RU000414"/>
    </source>
</evidence>
<dbReference type="InterPro" id="IPR036314">
    <property type="entry name" value="SOD_C_sf"/>
</dbReference>
<dbReference type="PANTHER" id="PTHR11404">
    <property type="entry name" value="SUPEROXIDE DISMUTASE 2"/>
    <property type="match status" value="1"/>
</dbReference>
<dbReference type="Pfam" id="PF02777">
    <property type="entry name" value="Sod_Fe_C"/>
    <property type="match status" value="1"/>
</dbReference>
<dbReference type="PANTHER" id="PTHR11404:SF6">
    <property type="entry name" value="SUPEROXIDE DISMUTASE [MN], MITOCHONDRIAL"/>
    <property type="match status" value="1"/>
</dbReference>
<name>A0ABM1Y4L2_AEDAL</name>
<dbReference type="EnsemblMetazoa" id="AALFPA23_005667.R7264">
    <property type="protein sequence ID" value="AALFPA23_005667.P7264"/>
    <property type="gene ID" value="AALFPA23_005667"/>
</dbReference>
<dbReference type="Gene3D" id="3.55.40.20">
    <property type="entry name" value="Iron/manganese superoxide dismutase, C-terminal domain"/>
    <property type="match status" value="1"/>
</dbReference>
<dbReference type="PROSITE" id="PS00088">
    <property type="entry name" value="SOD_MN"/>
    <property type="match status" value="1"/>
</dbReference>
<dbReference type="InterPro" id="IPR001189">
    <property type="entry name" value="Mn/Fe_SOD"/>
</dbReference>
<accession>A0ABM1Y4L2</accession>
<keyword evidence="6" id="KW-0464">Manganese</keyword>
<dbReference type="InterPro" id="IPR019833">
    <property type="entry name" value="Mn/Fe_SOD_BS"/>
</dbReference>
<feature type="domain" description="Manganese/iron superoxide dismutase C-terminal" evidence="10">
    <location>
        <begin position="128"/>
        <end position="231"/>
    </location>
</feature>
<evidence type="ECO:0000259" key="9">
    <source>
        <dbReference type="Pfam" id="PF00081"/>
    </source>
</evidence>
<organism evidence="11 12">
    <name type="scientific">Aedes albopictus</name>
    <name type="common">Asian tiger mosquito</name>
    <name type="synonym">Stegomyia albopicta</name>
    <dbReference type="NCBI Taxonomy" id="7160"/>
    <lineage>
        <taxon>Eukaryota</taxon>
        <taxon>Metazoa</taxon>
        <taxon>Ecdysozoa</taxon>
        <taxon>Arthropoda</taxon>
        <taxon>Hexapoda</taxon>
        <taxon>Insecta</taxon>
        <taxon>Pterygota</taxon>
        <taxon>Neoptera</taxon>
        <taxon>Endopterygota</taxon>
        <taxon>Diptera</taxon>
        <taxon>Nematocera</taxon>
        <taxon>Culicoidea</taxon>
        <taxon>Culicidae</taxon>
        <taxon>Culicinae</taxon>
        <taxon>Aedini</taxon>
        <taxon>Aedes</taxon>
        <taxon>Stegomyia</taxon>
    </lineage>
</organism>
<reference evidence="11" key="2">
    <citation type="submission" date="2025-05" db="UniProtKB">
        <authorList>
            <consortium name="EnsemblMetazoa"/>
        </authorList>
    </citation>
    <scope>IDENTIFICATION</scope>
    <source>
        <strain evidence="11">Foshan</strain>
    </source>
</reference>
<dbReference type="RefSeq" id="XP_019525851.3">
    <property type="nucleotide sequence ID" value="XM_019670306.3"/>
</dbReference>
<dbReference type="InterPro" id="IPR036324">
    <property type="entry name" value="Mn/Fe_SOD_N_sf"/>
</dbReference>
<comment type="function">
    <text evidence="1">Destroys superoxide anion radicals which are normally produced within the cells and which are toxic to biological systems.</text>
</comment>
<reference evidence="12" key="1">
    <citation type="journal article" date="2015" name="Proc. Natl. Acad. Sci. U.S.A.">
        <title>Genome sequence of the Asian Tiger mosquito, Aedes albopictus, reveals insights into its biology, genetics, and evolution.</title>
        <authorList>
            <person name="Chen X.G."/>
            <person name="Jiang X."/>
            <person name="Gu J."/>
            <person name="Xu M."/>
            <person name="Wu Y."/>
            <person name="Deng Y."/>
            <person name="Zhang C."/>
            <person name="Bonizzoni M."/>
            <person name="Dermauw W."/>
            <person name="Vontas J."/>
            <person name="Armbruster P."/>
            <person name="Huang X."/>
            <person name="Yang Y."/>
            <person name="Zhang H."/>
            <person name="He W."/>
            <person name="Peng H."/>
            <person name="Liu Y."/>
            <person name="Wu K."/>
            <person name="Chen J."/>
            <person name="Lirakis M."/>
            <person name="Topalis P."/>
            <person name="Van Leeuwen T."/>
            <person name="Hall A.B."/>
            <person name="Jiang X."/>
            <person name="Thorpe C."/>
            <person name="Mueller R.L."/>
            <person name="Sun C."/>
            <person name="Waterhouse R.M."/>
            <person name="Yan G."/>
            <person name="Tu Z.J."/>
            <person name="Fang X."/>
            <person name="James A.A."/>
        </authorList>
    </citation>
    <scope>NUCLEOTIDE SEQUENCE [LARGE SCALE GENOMIC DNA]</scope>
    <source>
        <strain evidence="12">Foshan</strain>
    </source>
</reference>
<evidence type="ECO:0000256" key="5">
    <source>
        <dbReference type="ARBA" id="ARBA00023002"/>
    </source>
</evidence>
<evidence type="ECO:0000256" key="3">
    <source>
        <dbReference type="ARBA" id="ARBA00012682"/>
    </source>
</evidence>
<dbReference type="InterPro" id="IPR050265">
    <property type="entry name" value="Fe/Mn_Superoxide_Dismutase"/>
</dbReference>
<dbReference type="EC" id="1.15.1.1" evidence="3 8"/>
<evidence type="ECO:0000256" key="4">
    <source>
        <dbReference type="ARBA" id="ARBA00022723"/>
    </source>
</evidence>
<dbReference type="SUPFAM" id="SSF46609">
    <property type="entry name" value="Fe,Mn superoxide dismutase (SOD), N-terminal domain"/>
    <property type="match status" value="1"/>
</dbReference>
<dbReference type="PRINTS" id="PR01703">
    <property type="entry name" value="MNSODISMTASE"/>
</dbReference>
<evidence type="ECO:0000313" key="11">
    <source>
        <dbReference type="EnsemblMetazoa" id="AALFPA23_005667.P7264"/>
    </source>
</evidence>
<comment type="catalytic activity">
    <reaction evidence="7 8">
        <text>2 superoxide + 2 H(+) = H2O2 + O2</text>
        <dbReference type="Rhea" id="RHEA:20696"/>
        <dbReference type="ChEBI" id="CHEBI:15378"/>
        <dbReference type="ChEBI" id="CHEBI:15379"/>
        <dbReference type="ChEBI" id="CHEBI:16240"/>
        <dbReference type="ChEBI" id="CHEBI:18421"/>
        <dbReference type="EC" id="1.15.1.1"/>
    </reaction>
</comment>
<dbReference type="SUPFAM" id="SSF54719">
    <property type="entry name" value="Fe,Mn superoxide dismutase (SOD), C-terminal domain"/>
    <property type="match status" value="1"/>
</dbReference>
<keyword evidence="12" id="KW-1185">Reference proteome</keyword>
<feature type="domain" description="Manganese/iron superoxide dismutase N-terminal" evidence="9">
    <location>
        <begin position="41"/>
        <end position="122"/>
    </location>
</feature>
<evidence type="ECO:0000256" key="6">
    <source>
        <dbReference type="ARBA" id="ARBA00023211"/>
    </source>
</evidence>
<dbReference type="InterPro" id="IPR019832">
    <property type="entry name" value="Mn/Fe_SOD_C"/>
</dbReference>
<dbReference type="Pfam" id="PF00081">
    <property type="entry name" value="Sod_Fe_N"/>
    <property type="match status" value="1"/>
</dbReference>
<evidence type="ECO:0000256" key="1">
    <source>
        <dbReference type="ARBA" id="ARBA00002170"/>
    </source>
</evidence>